<evidence type="ECO:0000313" key="10">
    <source>
        <dbReference type="Proteomes" id="UP000190648"/>
    </source>
</evidence>
<dbReference type="FunFam" id="3.30.70.330:FF:000241">
    <property type="entry name" value="Serine/threonine-protein kinase Kist isoform 1"/>
    <property type="match status" value="1"/>
</dbReference>
<evidence type="ECO:0000259" key="8">
    <source>
        <dbReference type="PROSITE" id="PS50011"/>
    </source>
</evidence>
<protein>
    <recommendedName>
        <fullName evidence="3">Carboxyl-terminal PDZ ligand of neuronal nitric oxide synthase protein</fullName>
    </recommendedName>
    <alternativeName>
        <fullName evidence="5">C-terminal PDZ ligand of neuronal nitric oxide synthase protein</fullName>
    </alternativeName>
    <alternativeName>
        <fullName evidence="4">Nitric oxide synthase 1 adaptor protein</fullName>
    </alternativeName>
</protein>
<feature type="domain" description="Protein kinase" evidence="8">
    <location>
        <begin position="452"/>
        <end position="829"/>
    </location>
</feature>
<dbReference type="InterPro" id="IPR006020">
    <property type="entry name" value="PTB/PI_dom"/>
</dbReference>
<dbReference type="GO" id="GO:0004674">
    <property type="term" value="F:protein serine/threonine kinase activity"/>
    <property type="evidence" value="ECO:0007669"/>
    <property type="project" value="InterPro"/>
</dbReference>
<dbReference type="InterPro" id="IPR011993">
    <property type="entry name" value="PH-like_dom_sf"/>
</dbReference>
<name>A0A1V4JZT6_PATFA</name>
<dbReference type="PROSITE" id="PS01179">
    <property type="entry name" value="PID"/>
    <property type="match status" value="1"/>
</dbReference>
<dbReference type="SMART" id="SM00220">
    <property type="entry name" value="S_TKc"/>
    <property type="match status" value="1"/>
</dbReference>
<dbReference type="Pfam" id="PF14531">
    <property type="entry name" value="Kinase-like"/>
    <property type="match status" value="1"/>
</dbReference>
<dbReference type="InterPro" id="IPR011009">
    <property type="entry name" value="Kinase-like_dom_sf"/>
</dbReference>
<dbReference type="SMART" id="SM00462">
    <property type="entry name" value="PTB"/>
    <property type="match status" value="1"/>
</dbReference>
<dbReference type="OrthoDB" id="10266058at2759"/>
<dbReference type="Pfam" id="PF00640">
    <property type="entry name" value="PID"/>
    <property type="match status" value="1"/>
</dbReference>
<feature type="region of interest" description="Disordered" evidence="6">
    <location>
        <begin position="383"/>
        <end position="455"/>
    </location>
</feature>
<dbReference type="SMART" id="SM00360">
    <property type="entry name" value="RRM"/>
    <property type="match status" value="1"/>
</dbReference>
<dbReference type="CDD" id="cd01270">
    <property type="entry name" value="PTB_CAPON-like"/>
    <property type="match status" value="1"/>
</dbReference>
<evidence type="ECO:0000256" key="2">
    <source>
        <dbReference type="ARBA" id="ARBA00054402"/>
    </source>
</evidence>
<evidence type="ECO:0000256" key="1">
    <source>
        <dbReference type="ARBA" id="ARBA00023054"/>
    </source>
</evidence>
<proteinExistence type="predicted"/>
<evidence type="ECO:0000256" key="5">
    <source>
        <dbReference type="ARBA" id="ARBA00075107"/>
    </source>
</evidence>
<dbReference type="PANTHER" id="PTHR46962:SF1">
    <property type="entry name" value="SERINE_THREONINE-PROTEIN KINASE KIST"/>
    <property type="match status" value="1"/>
</dbReference>
<keyword evidence="9" id="KW-0418">Kinase</keyword>
<dbReference type="GO" id="GO:0003723">
    <property type="term" value="F:RNA binding"/>
    <property type="evidence" value="ECO:0007669"/>
    <property type="project" value="InterPro"/>
</dbReference>
<organism evidence="9 10">
    <name type="scientific">Patagioenas fasciata monilis</name>
    <dbReference type="NCBI Taxonomy" id="372326"/>
    <lineage>
        <taxon>Eukaryota</taxon>
        <taxon>Metazoa</taxon>
        <taxon>Chordata</taxon>
        <taxon>Craniata</taxon>
        <taxon>Vertebrata</taxon>
        <taxon>Euteleostomi</taxon>
        <taxon>Archelosauria</taxon>
        <taxon>Archosauria</taxon>
        <taxon>Dinosauria</taxon>
        <taxon>Saurischia</taxon>
        <taxon>Theropoda</taxon>
        <taxon>Coelurosauria</taxon>
        <taxon>Aves</taxon>
        <taxon>Neognathae</taxon>
        <taxon>Neoaves</taxon>
        <taxon>Columbimorphae</taxon>
        <taxon>Columbiformes</taxon>
        <taxon>Columbidae</taxon>
        <taxon>Patagioenas</taxon>
    </lineage>
</organism>
<dbReference type="GO" id="GO:0045948">
    <property type="term" value="P:positive regulation of translational initiation"/>
    <property type="evidence" value="ECO:0007669"/>
    <property type="project" value="TreeGrafter"/>
</dbReference>
<dbReference type="InterPro" id="IPR027916">
    <property type="entry name" value="Kinase-like_dom_ROP"/>
</dbReference>
<comment type="function">
    <text evidence="2">Adapter protein involved in neuronal nitric-oxide (NO) synthesis regulation via its association with nNOS/NOS1. The complex formed with NOS1 and synapsins is necessary for specific NO and synapsin functions at a presynaptic level. Mediates an indirect interaction between NOS1 and RASD1 leading to enhance the ability of NOS1 to activate RASD1. Competes with DLG4 for interaction with NOS1, possibly affecting NOS1 activity by regulating the interaction between NOS1 and DLG4. In kidney podocytes, plays a role in podosomes and filopodia formation through CDC42 activation.</text>
</comment>
<comment type="caution">
    <text evidence="9">The sequence shown here is derived from an EMBL/GenBank/DDBJ whole genome shotgun (WGS) entry which is preliminary data.</text>
</comment>
<feature type="region of interest" description="Disordered" evidence="6">
    <location>
        <begin position="494"/>
        <end position="603"/>
    </location>
</feature>
<evidence type="ECO:0000256" key="3">
    <source>
        <dbReference type="ARBA" id="ARBA00067706"/>
    </source>
</evidence>
<dbReference type="EMBL" id="LSYS01005497">
    <property type="protein sequence ID" value="OPJ77157.1"/>
    <property type="molecule type" value="Genomic_DNA"/>
</dbReference>
<dbReference type="AlphaFoldDB" id="A0A1V4JZT6"/>
<dbReference type="SUPFAM" id="SSF50729">
    <property type="entry name" value="PH domain-like"/>
    <property type="match status" value="1"/>
</dbReference>
<dbReference type="FunFam" id="1.10.510.10:FF:000322">
    <property type="entry name" value="Serine/threonine-protein kinase Kist isoform 1"/>
    <property type="match status" value="1"/>
</dbReference>
<gene>
    <name evidence="9" type="ORF">AV530_007551</name>
</gene>
<dbReference type="InterPro" id="IPR000719">
    <property type="entry name" value="Prot_kinase_dom"/>
</dbReference>
<evidence type="ECO:0000313" key="9">
    <source>
        <dbReference type="EMBL" id="OPJ77157.1"/>
    </source>
</evidence>
<feature type="domain" description="PID" evidence="7">
    <location>
        <begin position="29"/>
        <end position="170"/>
    </location>
</feature>
<dbReference type="CDD" id="cd12465">
    <property type="entry name" value="RRM_UHMK1"/>
    <property type="match status" value="1"/>
</dbReference>
<feature type="compositionally biased region" description="Polar residues" evidence="6">
    <location>
        <begin position="419"/>
        <end position="429"/>
    </location>
</feature>
<dbReference type="Gene3D" id="3.30.70.330">
    <property type="match status" value="1"/>
</dbReference>
<feature type="compositionally biased region" description="Polar residues" evidence="6">
    <location>
        <begin position="582"/>
        <end position="595"/>
    </location>
</feature>
<dbReference type="Proteomes" id="UP000190648">
    <property type="component" value="Unassembled WGS sequence"/>
</dbReference>
<evidence type="ECO:0000259" key="7">
    <source>
        <dbReference type="PROSITE" id="PS01179"/>
    </source>
</evidence>
<accession>A0A1V4JZT6</accession>
<keyword evidence="9" id="KW-0808">Transferase</keyword>
<keyword evidence="1" id="KW-0175">Coiled coil</keyword>
<reference evidence="9 10" key="1">
    <citation type="submission" date="2016-02" db="EMBL/GenBank/DDBJ databases">
        <title>Band-tailed pigeon sequencing and assembly.</title>
        <authorList>
            <person name="Soares A.E."/>
            <person name="Novak B.J."/>
            <person name="Rice E.S."/>
            <person name="O'Connell B."/>
            <person name="Chang D."/>
            <person name="Weber S."/>
            <person name="Shapiro B."/>
        </authorList>
    </citation>
    <scope>NUCLEOTIDE SEQUENCE [LARGE SCALE GENOMIC DNA]</scope>
    <source>
        <strain evidence="9">BTP2013</strain>
        <tissue evidence="9">Blood</tissue>
    </source>
</reference>
<dbReference type="InterPro" id="IPR034372">
    <property type="entry name" value="UHMK1"/>
</dbReference>
<dbReference type="GO" id="GO:0046825">
    <property type="term" value="P:regulation of protein export from nucleus"/>
    <property type="evidence" value="ECO:0007669"/>
    <property type="project" value="TreeGrafter"/>
</dbReference>
<dbReference type="InterPro" id="IPR035979">
    <property type="entry name" value="RBD_domain_sf"/>
</dbReference>
<dbReference type="GO" id="GO:0005524">
    <property type="term" value="F:ATP binding"/>
    <property type="evidence" value="ECO:0007669"/>
    <property type="project" value="InterPro"/>
</dbReference>
<dbReference type="InterPro" id="IPR000504">
    <property type="entry name" value="RRM_dom"/>
</dbReference>
<dbReference type="Pfam" id="PF00076">
    <property type="entry name" value="RRM_1"/>
    <property type="match status" value="1"/>
</dbReference>
<dbReference type="InterPro" id="IPR034371">
    <property type="entry name" value="UHMK1_RRM"/>
</dbReference>
<dbReference type="Gene3D" id="2.30.29.30">
    <property type="entry name" value="Pleckstrin-homology domain (PH domain)/Phosphotyrosine-binding domain (PTB)"/>
    <property type="match status" value="1"/>
</dbReference>
<sequence length="944" mass="103517">MPAKSKYNLVDDRHDLRIPLHNEDAFQHGICFEAKYIGSLDVPRPNSRVEIVTAMRRIRYEFKAKNIKKKKVSLIVSVDGVKVILKKKKKLLLLQKKEWAWDENKMLVMHDPIYRIFYVSHDSQDLKIFSYIARDGSSNVFRCNVFKSKKKSQAMRIVRTVGQAFEVCHKLSLQHTQQNADGQEDGDSERNGDDLDVPACRLASAERSAAAAEETDIDAVELPLPGADILDFSRGVTDLDAVGKEASGYADAKGCLHPEDILTASPKMLLPSSAQLPDLGTPLSAHHQMQLLQQLLQQQQQQTQVAVAQVHLLKDQLAAEAAARLEAQARVHQLLLQNKDLLQHISLLVKQVQELELKLAGNNTTGSQDSLLEITFRSNVLPVLCDPTTPQPEDTHPPPLGPGSGFPSTLGSPIVDQSMFENASASTAPTPRPQHIPTSAGAPPQPPRPAGSQHLRNLGKAMGAKVTDLLRRKEPAGLPSMGVMEVNASAGAVLGTGQPASEDGAVGLDTFPRLDPPPPVTKKRTPRTLKTPQDMLIAPAGTSPRSSTEEPTELPTAYPDPAEEQPGARDPSPPECPGVPSMTGTPGPSGDQPTSALPVPDLIHKGSQDGQWRVVTLYGVFTNHYSANGPSRCLLLELLDISVSELLLHSSNQGCSMWMIQHCARDVLEALAFLHHKGYVHADLKPRNILWSAEEECFKLIDFGLSFKEGNQDVKYIQTDGYRAPEAELQNCLAQAGLPSETECTSAVDLWSLGIVLLEMFSGMKLKHTVQSQEWKTNSSAIIDRIFASEGVVNSAIPAYHLRDLIKSMLHCDQGKRASAEKALCSPFFSIPFAPHIEDLVMLPTPVLRLLNVLSDASLQCEEEYEDILEDIREECQKYGPVVSLLIPKENPGKGQVFVEYANAGDSKAAQKMLTGKIFDGKFVVATFYPLSAYKRGYLYQNLL</sequence>
<dbReference type="PROSITE" id="PS50011">
    <property type="entry name" value="PROTEIN_KINASE_DOM"/>
    <property type="match status" value="1"/>
</dbReference>
<dbReference type="InterPro" id="IPR027851">
    <property type="entry name" value="DUF4628"/>
</dbReference>
<keyword evidence="10" id="KW-1185">Reference proteome</keyword>
<dbReference type="Pfam" id="PF15429">
    <property type="entry name" value="DUF4628"/>
    <property type="match status" value="1"/>
</dbReference>
<dbReference type="SUPFAM" id="SSF54928">
    <property type="entry name" value="RNA-binding domain, RBD"/>
    <property type="match status" value="1"/>
</dbReference>
<evidence type="ECO:0000256" key="6">
    <source>
        <dbReference type="SAM" id="MobiDB-lite"/>
    </source>
</evidence>
<feature type="region of interest" description="Disordered" evidence="6">
    <location>
        <begin position="176"/>
        <end position="196"/>
    </location>
</feature>
<dbReference type="GO" id="GO:0071598">
    <property type="term" value="C:neuronal ribonucleoprotein granule"/>
    <property type="evidence" value="ECO:0007669"/>
    <property type="project" value="TreeGrafter"/>
</dbReference>
<evidence type="ECO:0000256" key="4">
    <source>
        <dbReference type="ARBA" id="ARBA00075003"/>
    </source>
</evidence>
<dbReference type="SUPFAM" id="SSF56112">
    <property type="entry name" value="Protein kinase-like (PK-like)"/>
    <property type="match status" value="1"/>
</dbReference>
<dbReference type="PANTHER" id="PTHR46962">
    <property type="entry name" value="SERINE/THREONINE-PROTEIN KINASE KIST"/>
    <property type="match status" value="1"/>
</dbReference>
<dbReference type="InterPro" id="IPR012677">
    <property type="entry name" value="Nucleotide-bd_a/b_plait_sf"/>
</dbReference>
<dbReference type="GO" id="GO:0005634">
    <property type="term" value="C:nucleus"/>
    <property type="evidence" value="ECO:0007669"/>
    <property type="project" value="TreeGrafter"/>
</dbReference>
<dbReference type="STRING" id="372326.A0A1V4JZT6"/>
<dbReference type="GO" id="GO:0043021">
    <property type="term" value="F:ribonucleoprotein complex binding"/>
    <property type="evidence" value="ECO:0007669"/>
    <property type="project" value="TreeGrafter"/>
</dbReference>
<dbReference type="Gene3D" id="1.10.510.10">
    <property type="entry name" value="Transferase(Phosphotransferase) domain 1"/>
    <property type="match status" value="1"/>
</dbReference>
<dbReference type="FunFam" id="2.30.29.30:FF:000124">
    <property type="entry name" value="carboxyl-terminal PDZ ligand of neuronal nitric oxide synthase protein-like"/>
    <property type="match status" value="1"/>
</dbReference>